<accession>A0A2J7R103</accession>
<evidence type="ECO:0000313" key="2">
    <source>
        <dbReference type="EMBL" id="PNF34511.1"/>
    </source>
</evidence>
<keyword evidence="1" id="KW-1133">Transmembrane helix</keyword>
<sequence>MGLSPLYCGYFWPIVPAPDDSSLAAMSTDYDLPSAMWNAQQSFVPWLPLALKVALTLIRLFCFNNNRRLHLTSVWLHLTYVIIVQSGRVLTVLDSEVYDEDGGDSHGAQNQQRLDSLVELKLNEKLQSVAVHFEEAKEQVLANLANFAYDPINYEYLRKLNVIDLFLDQLSEENTNIVQFGLGGLCNLALDCSPATTLVFFFLFFFFFLDIENKEYIVHCGGVRIVAACLSSRDEETVLSAMSTLMFLVTPQSKLEVTSPEIVNCMLRFSRSRNTRLKNLATIFLEDYCTPEQVAEAAGSEVHPVAVEDIPVPPVDCVPE</sequence>
<dbReference type="Proteomes" id="UP000235965">
    <property type="component" value="Unassembled WGS sequence"/>
</dbReference>
<dbReference type="PANTHER" id="PTHR46263:SF1">
    <property type="entry name" value="ARMADILLO REPEAT-CONTAINING PROTEIN 7"/>
    <property type="match status" value="1"/>
</dbReference>
<dbReference type="InterPro" id="IPR000225">
    <property type="entry name" value="Armadillo"/>
</dbReference>
<organism evidence="2 3">
    <name type="scientific">Cryptotermes secundus</name>
    <dbReference type="NCBI Taxonomy" id="105785"/>
    <lineage>
        <taxon>Eukaryota</taxon>
        <taxon>Metazoa</taxon>
        <taxon>Ecdysozoa</taxon>
        <taxon>Arthropoda</taxon>
        <taxon>Hexapoda</taxon>
        <taxon>Insecta</taxon>
        <taxon>Pterygota</taxon>
        <taxon>Neoptera</taxon>
        <taxon>Polyneoptera</taxon>
        <taxon>Dictyoptera</taxon>
        <taxon>Blattodea</taxon>
        <taxon>Blattoidea</taxon>
        <taxon>Termitoidae</taxon>
        <taxon>Kalotermitidae</taxon>
        <taxon>Cryptotermitinae</taxon>
        <taxon>Cryptotermes</taxon>
    </lineage>
</organism>
<evidence type="ECO:0000256" key="1">
    <source>
        <dbReference type="SAM" id="Phobius"/>
    </source>
</evidence>
<protein>
    <submittedName>
        <fullName evidence="2">Armadillo repeat-containing protein 7</fullName>
    </submittedName>
</protein>
<proteinExistence type="predicted"/>
<keyword evidence="3" id="KW-1185">Reference proteome</keyword>
<evidence type="ECO:0000313" key="3">
    <source>
        <dbReference type="Proteomes" id="UP000235965"/>
    </source>
</evidence>
<keyword evidence="1" id="KW-0472">Membrane</keyword>
<name>A0A2J7R103_9NEOP</name>
<gene>
    <name evidence="2" type="primary">Armc7</name>
    <name evidence="2" type="ORF">B7P43_G10729</name>
</gene>
<dbReference type="InterPro" id="IPR011989">
    <property type="entry name" value="ARM-like"/>
</dbReference>
<comment type="caution">
    <text evidence="2">The sequence shown here is derived from an EMBL/GenBank/DDBJ whole genome shotgun (WGS) entry which is preliminary data.</text>
</comment>
<dbReference type="InParanoid" id="A0A2J7R103"/>
<keyword evidence="1" id="KW-0812">Transmembrane</keyword>
<dbReference type="InterPro" id="IPR042462">
    <property type="entry name" value="ARMC7"/>
</dbReference>
<dbReference type="AlphaFoldDB" id="A0A2J7R103"/>
<dbReference type="Gene3D" id="1.25.10.10">
    <property type="entry name" value="Leucine-rich Repeat Variant"/>
    <property type="match status" value="1"/>
</dbReference>
<dbReference type="PANTHER" id="PTHR46263">
    <property type="entry name" value="ARMADILLO REPEAT-CONTAINING PROTEIN 7"/>
    <property type="match status" value="1"/>
</dbReference>
<dbReference type="STRING" id="105785.A0A2J7R103"/>
<dbReference type="SUPFAM" id="SSF48371">
    <property type="entry name" value="ARM repeat"/>
    <property type="match status" value="1"/>
</dbReference>
<feature type="transmembrane region" description="Helical" evidence="1">
    <location>
        <begin position="188"/>
        <end position="209"/>
    </location>
</feature>
<dbReference type="InterPro" id="IPR016024">
    <property type="entry name" value="ARM-type_fold"/>
</dbReference>
<dbReference type="EMBL" id="NEVH01008214">
    <property type="protein sequence ID" value="PNF34511.1"/>
    <property type="molecule type" value="Genomic_DNA"/>
</dbReference>
<reference evidence="2 3" key="1">
    <citation type="submission" date="2017-12" db="EMBL/GenBank/DDBJ databases">
        <title>Hemimetabolous genomes reveal molecular basis of termite eusociality.</title>
        <authorList>
            <person name="Harrison M.C."/>
            <person name="Jongepier E."/>
            <person name="Robertson H.M."/>
            <person name="Arning N."/>
            <person name="Bitard-Feildel T."/>
            <person name="Chao H."/>
            <person name="Childers C.P."/>
            <person name="Dinh H."/>
            <person name="Doddapaneni H."/>
            <person name="Dugan S."/>
            <person name="Gowin J."/>
            <person name="Greiner C."/>
            <person name="Han Y."/>
            <person name="Hu H."/>
            <person name="Hughes D.S.T."/>
            <person name="Huylmans A.-K."/>
            <person name="Kemena C."/>
            <person name="Kremer L.P.M."/>
            <person name="Lee S.L."/>
            <person name="Lopez-Ezquerra A."/>
            <person name="Mallet L."/>
            <person name="Monroy-Kuhn J.M."/>
            <person name="Moser A."/>
            <person name="Murali S.C."/>
            <person name="Muzny D.M."/>
            <person name="Otani S."/>
            <person name="Piulachs M.-D."/>
            <person name="Poelchau M."/>
            <person name="Qu J."/>
            <person name="Schaub F."/>
            <person name="Wada-Katsumata A."/>
            <person name="Worley K.C."/>
            <person name="Xie Q."/>
            <person name="Ylla G."/>
            <person name="Poulsen M."/>
            <person name="Gibbs R.A."/>
            <person name="Schal C."/>
            <person name="Richards S."/>
            <person name="Belles X."/>
            <person name="Korb J."/>
            <person name="Bornberg-Bauer E."/>
        </authorList>
    </citation>
    <scope>NUCLEOTIDE SEQUENCE [LARGE SCALE GENOMIC DNA]</scope>
    <source>
        <tissue evidence="2">Whole body</tissue>
    </source>
</reference>
<dbReference type="SMART" id="SM00185">
    <property type="entry name" value="ARM"/>
    <property type="match status" value="2"/>
</dbReference>
<dbReference type="OrthoDB" id="201709at2759"/>